<dbReference type="InterPro" id="IPR051207">
    <property type="entry name" value="ComplexI_NDUFA9_subunit"/>
</dbReference>
<dbReference type="RefSeq" id="WP_169625175.1">
    <property type="nucleotide sequence ID" value="NZ_JABBNT010000003.1"/>
</dbReference>
<reference evidence="2 3" key="1">
    <citation type="submission" date="2020-04" db="EMBL/GenBank/DDBJ databases">
        <title>Rhodospirillaceae bacterium KN72 isolated from deep sea.</title>
        <authorList>
            <person name="Zhang D.-C."/>
        </authorList>
    </citation>
    <scope>NUCLEOTIDE SEQUENCE [LARGE SCALE GENOMIC DNA]</scope>
    <source>
        <strain evidence="2 3">KN72</strain>
    </source>
</reference>
<dbReference type="AlphaFoldDB" id="A0A7Y0E051"/>
<proteinExistence type="predicted"/>
<keyword evidence="3" id="KW-1185">Reference proteome</keyword>
<evidence type="ECO:0000313" key="2">
    <source>
        <dbReference type="EMBL" id="NMM44779.1"/>
    </source>
</evidence>
<dbReference type="PANTHER" id="PTHR12126:SF11">
    <property type="entry name" value="NADH DEHYDROGENASE [UBIQUINONE] 1 ALPHA SUBCOMPLEX SUBUNIT 9, MITOCHONDRIAL"/>
    <property type="match status" value="1"/>
</dbReference>
<feature type="domain" description="NAD-dependent epimerase/dehydratase" evidence="1">
    <location>
        <begin position="6"/>
        <end position="215"/>
    </location>
</feature>
<dbReference type="Pfam" id="PF01370">
    <property type="entry name" value="Epimerase"/>
    <property type="match status" value="1"/>
</dbReference>
<accession>A0A7Y0E051</accession>
<dbReference type="FunFam" id="3.40.50.720:FF:000702">
    <property type="entry name" value="NADH dehydrogenase (Ubiquinone)"/>
    <property type="match status" value="1"/>
</dbReference>
<dbReference type="EMBL" id="JABBNT010000003">
    <property type="protein sequence ID" value="NMM44779.1"/>
    <property type="molecule type" value="Genomic_DNA"/>
</dbReference>
<name>A0A7Y0E051_9PROT</name>
<dbReference type="GO" id="GO:0044877">
    <property type="term" value="F:protein-containing complex binding"/>
    <property type="evidence" value="ECO:0007669"/>
    <property type="project" value="TreeGrafter"/>
</dbReference>
<protein>
    <submittedName>
        <fullName evidence="2">Complex I NDUFA9 subunit family protein</fullName>
    </submittedName>
</protein>
<dbReference type="Proteomes" id="UP000539372">
    <property type="component" value="Unassembled WGS sequence"/>
</dbReference>
<gene>
    <name evidence="2" type="ORF">HH303_09845</name>
</gene>
<dbReference type="Gene3D" id="3.40.50.720">
    <property type="entry name" value="NAD(P)-binding Rossmann-like Domain"/>
    <property type="match status" value="1"/>
</dbReference>
<dbReference type="InterPro" id="IPR036291">
    <property type="entry name" value="NAD(P)-bd_dom_sf"/>
</dbReference>
<dbReference type="SUPFAM" id="SSF51735">
    <property type="entry name" value="NAD(P)-binding Rossmann-fold domains"/>
    <property type="match status" value="1"/>
</dbReference>
<sequence>MASLLVTVFGGSGFIGRQVVRELARQGCRVRVAVRDPEDALPLKPAGDVGQITPVQANIRHDASVRAAVKGADAVINLVGILYESGMQTFDMVHEQGARRVAEAAKAEGITRFVQMSALGAAPDSTAAYARSKAAGEVAVRSLIPEAVVVRPSIVFGPQDSFFNRFASIMRFTPLLPLIGGGQQKFQPVYVGDAADAIVRAVMNPACAGRTYELGGPTVYTFEELMTLTMNETGRHVGLVSVPFELAKVKAFFAELLPVPPLTRDQVELLKYDNVCSGDLPGLKDLGIEATAAEVVLPSYLDIYRKGGRFSPMQPV</sequence>
<dbReference type="PANTHER" id="PTHR12126">
    <property type="entry name" value="NADH-UBIQUINONE OXIDOREDUCTASE 39 KDA SUBUNIT-RELATED"/>
    <property type="match status" value="1"/>
</dbReference>
<dbReference type="CDD" id="cd05271">
    <property type="entry name" value="NDUFA9_like_SDR_a"/>
    <property type="match status" value="1"/>
</dbReference>
<comment type="caution">
    <text evidence="2">The sequence shown here is derived from an EMBL/GenBank/DDBJ whole genome shotgun (WGS) entry which is preliminary data.</text>
</comment>
<organism evidence="2 3">
    <name type="scientific">Pacificispira spongiicola</name>
    <dbReference type="NCBI Taxonomy" id="2729598"/>
    <lineage>
        <taxon>Bacteria</taxon>
        <taxon>Pseudomonadati</taxon>
        <taxon>Pseudomonadota</taxon>
        <taxon>Alphaproteobacteria</taxon>
        <taxon>Rhodospirillales</taxon>
        <taxon>Rhodospirillaceae</taxon>
        <taxon>Pacificispira</taxon>
    </lineage>
</organism>
<evidence type="ECO:0000313" key="3">
    <source>
        <dbReference type="Proteomes" id="UP000539372"/>
    </source>
</evidence>
<evidence type="ECO:0000259" key="1">
    <source>
        <dbReference type="Pfam" id="PF01370"/>
    </source>
</evidence>
<dbReference type="InterPro" id="IPR001509">
    <property type="entry name" value="Epimerase_deHydtase"/>
</dbReference>